<feature type="binding site" evidence="8">
    <location>
        <position position="80"/>
    </location>
    <ligand>
        <name>Zn(2+)</name>
        <dbReference type="ChEBI" id="CHEBI:29105"/>
    </ligand>
</feature>
<proteinExistence type="inferred from homology"/>
<evidence type="ECO:0000256" key="2">
    <source>
        <dbReference type="ARBA" id="ARBA00022664"/>
    </source>
</evidence>
<dbReference type="GO" id="GO:0046872">
    <property type="term" value="F:metal ion binding"/>
    <property type="evidence" value="ECO:0007669"/>
    <property type="project" value="UniProtKB-KW"/>
</dbReference>
<reference evidence="10 11" key="1">
    <citation type="submission" date="2016-07" db="EMBL/GenBank/DDBJ databases">
        <title>Pervasive Adenine N6-methylation of Active Genes in Fungi.</title>
        <authorList>
            <consortium name="DOE Joint Genome Institute"/>
            <person name="Mondo S.J."/>
            <person name="Dannebaum R.O."/>
            <person name="Kuo R.C."/>
            <person name="Labutti K."/>
            <person name="Haridas S."/>
            <person name="Kuo A."/>
            <person name="Salamov A."/>
            <person name="Ahrendt S.R."/>
            <person name="Lipzen A."/>
            <person name="Sullivan W."/>
            <person name="Andreopoulos W.B."/>
            <person name="Clum A."/>
            <person name="Lindquist E."/>
            <person name="Daum C."/>
            <person name="Ramamoorthy G.K."/>
            <person name="Gryganskyi A."/>
            <person name="Culley D."/>
            <person name="Magnuson J.K."/>
            <person name="James T.Y."/>
            <person name="O'Malley M.A."/>
            <person name="Stajich J.E."/>
            <person name="Spatafora J.W."/>
            <person name="Visel A."/>
            <person name="Grigoriev I.V."/>
        </authorList>
    </citation>
    <scope>NUCLEOTIDE SEQUENCE [LARGE SCALE GENOMIC DNA]</scope>
    <source>
        <strain evidence="10 11">NRRL 3301</strain>
    </source>
</reference>
<dbReference type="HAMAP" id="MF_03226">
    <property type="entry name" value="YJU2"/>
    <property type="match status" value="1"/>
</dbReference>
<dbReference type="OrthoDB" id="674963at2759"/>
<evidence type="ECO:0000256" key="7">
    <source>
        <dbReference type="ARBA" id="ARBA00023242"/>
    </source>
</evidence>
<gene>
    <name evidence="10" type="ORF">DM01DRAFT_1312534</name>
</gene>
<evidence type="ECO:0000256" key="3">
    <source>
        <dbReference type="ARBA" id="ARBA00022723"/>
    </source>
</evidence>
<evidence type="ECO:0000313" key="10">
    <source>
        <dbReference type="EMBL" id="ORX44249.1"/>
    </source>
</evidence>
<dbReference type="GO" id="GO:0071006">
    <property type="term" value="C:U2-type catalytic step 1 spliceosome"/>
    <property type="evidence" value="ECO:0007669"/>
    <property type="project" value="UniProtKB-UniRule"/>
</dbReference>
<comment type="caution">
    <text evidence="10">The sequence shown here is derived from an EMBL/GenBank/DDBJ whole genome shotgun (WGS) entry which is preliminary data.</text>
</comment>
<keyword evidence="4 8" id="KW-0747">Spliceosome</keyword>
<evidence type="ECO:0000256" key="5">
    <source>
        <dbReference type="ARBA" id="ARBA00022833"/>
    </source>
</evidence>
<accession>A0A1X2G3Z2</accession>
<keyword evidence="7 8" id="KW-0539">Nucleus</keyword>
<sequence length="290" mass="32962">MSERKVLNKYFPPNFDPSKIPKQKKAPDQQHKVRLMAPFSMRCESCGEYIYKGKKFNARKETVIGEKYLAIQVFRFYIRCPRCSAELTFKTDPKNADYVAENGVTRNFGWQNGEQDDEDEDDGEDAMVELENRTLESRREMEIMDALDEIRTTSSRNERINVDDVLDRLSADARAQVEAQLNEEETVLDQEVQAIFKSADGETVRKLTTGKTPVDAITLVRQRQQEQQPIFKKPTDTNKRKQTSNALGIVVKKKQKIEPIPSSKTAAPTKPATNGLSLVAAYDDDGSESD</sequence>
<dbReference type="InterPro" id="IPR043701">
    <property type="entry name" value="Yju2"/>
</dbReference>
<keyword evidence="6" id="KW-0508">mRNA splicing</keyword>
<feature type="region of interest" description="Disordered" evidence="9">
    <location>
        <begin position="257"/>
        <end position="290"/>
    </location>
</feature>
<dbReference type="GO" id="GO:0000349">
    <property type="term" value="P:generation of catalytic spliceosome for first transesterification step"/>
    <property type="evidence" value="ECO:0007669"/>
    <property type="project" value="UniProtKB-UniRule"/>
</dbReference>
<dbReference type="PANTHER" id="PTHR12111">
    <property type="entry name" value="SPLICING FACTOR YJU2"/>
    <property type="match status" value="1"/>
</dbReference>
<dbReference type="AlphaFoldDB" id="A0A1X2G3Z2"/>
<evidence type="ECO:0000256" key="6">
    <source>
        <dbReference type="ARBA" id="ARBA00023187"/>
    </source>
</evidence>
<protein>
    <recommendedName>
        <fullName evidence="8">Splicing factor YJU2</fullName>
    </recommendedName>
</protein>
<dbReference type="STRING" id="101127.A0A1X2G3Z2"/>
<dbReference type="PANTHER" id="PTHR12111:SF1">
    <property type="entry name" value="SPLICING FACTOR YJU2"/>
    <property type="match status" value="1"/>
</dbReference>
<feature type="binding site" evidence="8">
    <location>
        <position position="83"/>
    </location>
    <ligand>
        <name>Zn(2+)</name>
        <dbReference type="ChEBI" id="CHEBI:29105"/>
    </ligand>
</feature>
<evidence type="ECO:0000256" key="4">
    <source>
        <dbReference type="ARBA" id="ARBA00022728"/>
    </source>
</evidence>
<dbReference type="EMBL" id="MCGT01000049">
    <property type="protein sequence ID" value="ORX44249.1"/>
    <property type="molecule type" value="Genomic_DNA"/>
</dbReference>
<keyword evidence="5 8" id="KW-0862">Zinc</keyword>
<comment type="similarity">
    <text evidence="8">Belongs to the CWC16 family. YJU2 subfamily.</text>
</comment>
<feature type="binding site" evidence="8">
    <location>
        <position position="46"/>
    </location>
    <ligand>
        <name>Zn(2+)</name>
        <dbReference type="ChEBI" id="CHEBI:29105"/>
    </ligand>
</feature>
<keyword evidence="3 8" id="KW-0479">Metal-binding</keyword>
<feature type="binding site" evidence="8">
    <location>
        <position position="43"/>
    </location>
    <ligand>
        <name>Zn(2+)</name>
        <dbReference type="ChEBI" id="CHEBI:29105"/>
    </ligand>
</feature>
<feature type="compositionally biased region" description="Polar residues" evidence="9">
    <location>
        <begin position="262"/>
        <end position="276"/>
    </location>
</feature>
<keyword evidence="11" id="KW-1185">Reference proteome</keyword>
<name>A0A1X2G3Z2_9FUNG</name>
<dbReference type="Pfam" id="PF04502">
    <property type="entry name" value="Saf4_Yju2"/>
    <property type="match status" value="1"/>
</dbReference>
<dbReference type="InterPro" id="IPR007590">
    <property type="entry name" value="Saf4/Yju2"/>
</dbReference>
<organism evidence="10 11">
    <name type="scientific">Hesseltinella vesiculosa</name>
    <dbReference type="NCBI Taxonomy" id="101127"/>
    <lineage>
        <taxon>Eukaryota</taxon>
        <taxon>Fungi</taxon>
        <taxon>Fungi incertae sedis</taxon>
        <taxon>Mucoromycota</taxon>
        <taxon>Mucoromycotina</taxon>
        <taxon>Mucoromycetes</taxon>
        <taxon>Mucorales</taxon>
        <taxon>Cunninghamellaceae</taxon>
        <taxon>Hesseltinella</taxon>
    </lineage>
</organism>
<evidence type="ECO:0000256" key="9">
    <source>
        <dbReference type="SAM" id="MobiDB-lite"/>
    </source>
</evidence>
<comment type="function">
    <text evidence="8">Part of the spliceosome which catalyzes two sequential transesterification reactions, first the excision of the non-coding intron from pre-mRNA and then the ligation of the coding exons to form the mature mRNA. Plays a role in stabilizing the structure of the spliceosome catalytic core and docking of the branch helix into the active site, producing 5'-exon and lariat intron-3'-intermediates.</text>
</comment>
<comment type="subcellular location">
    <subcellularLocation>
        <location evidence="1 8">Nucleus</location>
    </subcellularLocation>
</comment>
<evidence type="ECO:0000313" key="11">
    <source>
        <dbReference type="Proteomes" id="UP000242146"/>
    </source>
</evidence>
<evidence type="ECO:0000256" key="8">
    <source>
        <dbReference type="HAMAP-Rule" id="MF_03226"/>
    </source>
</evidence>
<comment type="subunit">
    <text evidence="8">Component of the spliceosome. Present in the activated B complex, the catalytically activated B* complex which catalyzes the branching, the catalytic step 1 C complex catalyzing the exon ligation, and the postcatalytic P complex containing the ligated exons (mRNA) and the excised lariat intron.</text>
</comment>
<dbReference type="Proteomes" id="UP000242146">
    <property type="component" value="Unassembled WGS sequence"/>
</dbReference>
<evidence type="ECO:0000256" key="1">
    <source>
        <dbReference type="ARBA" id="ARBA00004123"/>
    </source>
</evidence>
<keyword evidence="2" id="KW-0507">mRNA processing</keyword>